<dbReference type="InterPro" id="IPR019448">
    <property type="entry name" value="NT-C2"/>
</dbReference>
<accession>A0A8H6Q0X6</accession>
<organism evidence="3 4">
    <name type="scientific">Aspergillus felis</name>
    <dbReference type="NCBI Taxonomy" id="1287682"/>
    <lineage>
        <taxon>Eukaryota</taxon>
        <taxon>Fungi</taxon>
        <taxon>Dikarya</taxon>
        <taxon>Ascomycota</taxon>
        <taxon>Pezizomycotina</taxon>
        <taxon>Eurotiomycetes</taxon>
        <taxon>Eurotiomycetidae</taxon>
        <taxon>Eurotiales</taxon>
        <taxon>Aspergillaceae</taxon>
        <taxon>Aspergillus</taxon>
        <taxon>Aspergillus subgen. Fumigati</taxon>
    </lineage>
</organism>
<dbReference type="Pfam" id="PF10358">
    <property type="entry name" value="NT-C2"/>
    <property type="match status" value="1"/>
</dbReference>
<dbReference type="PANTHER" id="PTHR21456:SF1">
    <property type="entry name" value="C2 NT-TYPE DOMAIN-CONTAINING PROTEIN"/>
    <property type="match status" value="1"/>
</dbReference>
<dbReference type="InterPro" id="IPR048400">
    <property type="entry name" value="SLS1_N"/>
</dbReference>
<evidence type="ECO:0000256" key="1">
    <source>
        <dbReference type="SAM" id="MobiDB-lite"/>
    </source>
</evidence>
<proteinExistence type="predicted"/>
<dbReference type="Pfam" id="PF20777">
    <property type="entry name" value="KH_SLS1_2"/>
    <property type="match status" value="1"/>
</dbReference>
<feature type="region of interest" description="Disordered" evidence="1">
    <location>
        <begin position="347"/>
        <end position="378"/>
    </location>
</feature>
<dbReference type="PANTHER" id="PTHR21456">
    <property type="entry name" value="FAMILY WITH SEQUENCE SIMILARITY 102"/>
    <property type="match status" value="1"/>
</dbReference>
<dbReference type="PROSITE" id="PS51840">
    <property type="entry name" value="C2_NT"/>
    <property type="match status" value="1"/>
</dbReference>
<dbReference type="InterPro" id="IPR048401">
    <property type="entry name" value="SLS1_C"/>
</dbReference>
<dbReference type="Proteomes" id="UP000654922">
    <property type="component" value="Unassembled WGS sequence"/>
</dbReference>
<feature type="compositionally biased region" description="Basic and acidic residues" evidence="1">
    <location>
        <begin position="238"/>
        <end position="262"/>
    </location>
</feature>
<reference evidence="3" key="1">
    <citation type="submission" date="2020-06" db="EMBL/GenBank/DDBJ databases">
        <title>Draft genome sequences of strains closely related to Aspergillus parafelis and Aspergillus hiratsukae.</title>
        <authorList>
            <person name="Dos Santos R.A.C."/>
            <person name="Rivero-Menendez O."/>
            <person name="Steenwyk J.L."/>
            <person name="Mead M.E."/>
            <person name="Goldman G.H."/>
            <person name="Alastruey-Izquierdo A."/>
            <person name="Rokas A."/>
        </authorList>
    </citation>
    <scope>NUCLEOTIDE SEQUENCE</scope>
    <source>
        <strain evidence="3">CNM-CM5623</strain>
    </source>
</reference>
<evidence type="ECO:0000259" key="2">
    <source>
        <dbReference type="PROSITE" id="PS51840"/>
    </source>
</evidence>
<protein>
    <recommendedName>
        <fullName evidence="2">C2 NT-type domain-containing protein</fullName>
    </recommendedName>
</protein>
<comment type="caution">
    <text evidence="3">The sequence shown here is derived from an EMBL/GenBank/DDBJ whole genome shotgun (WGS) entry which is preliminary data.</text>
</comment>
<dbReference type="EMBL" id="JACBAE010001338">
    <property type="protein sequence ID" value="KAF7163952.1"/>
    <property type="molecule type" value="Genomic_DNA"/>
</dbReference>
<dbReference type="Pfam" id="PF20778">
    <property type="entry name" value="SLS1_C"/>
    <property type="match status" value="1"/>
</dbReference>
<gene>
    <name evidence="3" type="ORF">CNMCM5623_008613</name>
</gene>
<dbReference type="AlphaFoldDB" id="A0A8H6Q0X6"/>
<dbReference type="InterPro" id="IPR039931">
    <property type="entry name" value="EEIG1/2-like"/>
</dbReference>
<dbReference type="InterPro" id="IPR048748">
    <property type="entry name" value="SLS1_KH2"/>
</dbReference>
<feature type="region of interest" description="Disordered" evidence="1">
    <location>
        <begin position="231"/>
        <end position="323"/>
    </location>
</feature>
<name>A0A8H6Q0X6_9EURO</name>
<dbReference type="OrthoDB" id="3365224at2759"/>
<feature type="domain" description="C2 NT-type" evidence="2">
    <location>
        <begin position="3"/>
        <end position="147"/>
    </location>
</feature>
<evidence type="ECO:0000313" key="4">
    <source>
        <dbReference type="Proteomes" id="UP000654922"/>
    </source>
</evidence>
<sequence>MQAFVPKNRRPRFEFILRIIDLNNVPLVSGTAFVKWRLPSSSTAEHHGQTDKAIIIDHRAYWNYEKTLQVRLTIDRNQTLHECELVLDIIQEFGSGGHGDKNLLGRIRLNLAEYVDKSDDEEGIVRRYLMQDSKVNSTLRVGIVMRQIDGDRNFTTPPLRSAAVFAGIAGVVSSEQADHDDLGRLPSINTQSREVADMQDMYRRTLAASWLSGTDCIPADKLIEDLFATGSCGNDGDPDARSRKMAENHNELRPDRDTDTRQTRSGNRLSPSFERRPKSSSTQFRNEGKGSDSSGHIRKGGSIQEQLYDSASGKAWKSRSEVDELSEFDVREDLRSWERDAFVRYQNTATDPEDEPSSRRRPRTRWTNQNEHPRSQKVTLDVDSLGKPGEIVVVPHRTRRRRGSEIKRDTSDKSALPFMLEDIENKDTVLESATINDSIRSFREPHRPHDKLSTNDWEDLRNRLQSSFTFQQLSDYIQEARQEALVQKDGEPRSEHAPTAVWRPGTSMFLETGPVSQGSFADRVAVTQALKGKQLLAERILRDCWQLGVAGEVGQVDIRLSAYSLSLLLNSEHFSFEELASLHDAKIDVTRSLGLIRVTGSQHTCESIREIIYDATNRIRQEDVDLPTPTIDTPKSGRIFTPDFLAWVSKTYGVAFEQELSQSVIKMFYLAENREDADNARRTLNLAIYNTTSPAIPFGTYLSATQSASVYNVDPERNVPWFDRQKAWFRWAMSSAQSSETKILDTPYFDKHQSLLSDELLKLLRKSSPSIPERNGINETVVAAVGQCLFLRKPSFETQTLSASQLGKLNLPRTFTTEVPRVTSFLRPLKPRLPDDDQQFYLFRLIPTAVHASIFPRLELEVTLTGSRRFSGSDAQIGIHSAKAELAESSVDYLLPENGLDLRFTRKLYRDLLHGHSENESAENITVQSLRECLQGAFSRLMNSEGEAPLPAFTHVPLPNHLLKGTVNSVPDNSGNHTTAEYMFMPVNDLRGTRIHRYDFNGQQLNYAFYESGPFNPYRTTEIFLDMDLSEGDTSTSPAEGAVSPDPLHRGFNSFYGAACSLAFELDRAWRMDSV</sequence>
<dbReference type="Pfam" id="PF20776">
    <property type="entry name" value="SLS1_N"/>
    <property type="match status" value="1"/>
</dbReference>
<evidence type="ECO:0000313" key="3">
    <source>
        <dbReference type="EMBL" id="KAF7163952.1"/>
    </source>
</evidence>